<dbReference type="Proteomes" id="UP000186599">
    <property type="component" value="Unassembled WGS sequence"/>
</dbReference>
<reference evidence="5 6" key="1">
    <citation type="submission" date="2016-10" db="EMBL/GenBank/DDBJ databases">
        <authorList>
            <person name="de Groot N.N."/>
        </authorList>
    </citation>
    <scope>NUCLEOTIDE SEQUENCE [LARGE SCALE GENOMIC DNA]</scope>
    <source>
        <strain evidence="3 5">CGMCC 1.9095</strain>
        <strain evidence="2 6">DSM 22558</strain>
    </source>
</reference>
<accession>A0A031M6I4</accession>
<dbReference type="PANTHER" id="PTHR39586">
    <property type="entry name" value="CYTOPLASMIC PROTEIN-RELATED"/>
    <property type="match status" value="1"/>
</dbReference>
<evidence type="ECO:0000313" key="3">
    <source>
        <dbReference type="EMBL" id="SFM00117.1"/>
    </source>
</evidence>
<proteinExistence type="predicted"/>
<dbReference type="Proteomes" id="UP000305198">
    <property type="component" value="Unassembled WGS sequence"/>
</dbReference>
<dbReference type="OrthoDB" id="8794567at2"/>
<name>A0A031M6I4_9GAMM</name>
<evidence type="ECO:0000313" key="5">
    <source>
        <dbReference type="Proteomes" id="UP000186599"/>
    </source>
</evidence>
<gene>
    <name evidence="4" type="ORF">FA869_16145</name>
    <name evidence="3" type="ORF">SAMN04487855_1862</name>
    <name evidence="2" type="ORF">SAMN05216589_1864</name>
</gene>
<feature type="domain" description="YqcC-like" evidence="1">
    <location>
        <begin position="7"/>
        <end position="103"/>
    </location>
</feature>
<evidence type="ECO:0000313" key="4">
    <source>
        <dbReference type="EMBL" id="TKA89487.1"/>
    </source>
</evidence>
<protein>
    <submittedName>
        <fullName evidence="4">YqcC family protein</fullName>
    </submittedName>
</protein>
<dbReference type="Gene3D" id="1.20.1440.40">
    <property type="entry name" value="YqcC-like"/>
    <property type="match status" value="1"/>
</dbReference>
<dbReference type="RefSeq" id="WP_036993073.1">
    <property type="nucleotide sequence ID" value="NZ_FOGN01000003.1"/>
</dbReference>
<organism evidence="4 7">
    <name type="scientific">Halopseudomonas bauzanensis</name>
    <dbReference type="NCBI Taxonomy" id="653930"/>
    <lineage>
        <taxon>Bacteria</taxon>
        <taxon>Pseudomonadati</taxon>
        <taxon>Pseudomonadota</taxon>
        <taxon>Gammaproteobacteria</taxon>
        <taxon>Pseudomonadales</taxon>
        <taxon>Pseudomonadaceae</taxon>
        <taxon>Halopseudomonas</taxon>
    </lineage>
</organism>
<keyword evidence="5" id="KW-1185">Reference proteome</keyword>
<dbReference type="SUPFAM" id="SSF158452">
    <property type="entry name" value="YqcC-like"/>
    <property type="match status" value="1"/>
</dbReference>
<sequence length="111" mass="12265">MHQWHALADALLELEQELRALSRWSAQAPSAAALSSQQPFCVDTLDFEMWLQWIFIPRMLSIIENNGPMPAGCNILPMGEEAFAPLGRRGHGLRATLGRIDQLAVELAAQG</sequence>
<dbReference type="InterPro" id="IPR023376">
    <property type="entry name" value="YqcC-like_dom"/>
</dbReference>
<dbReference type="EMBL" id="SWAV01000008">
    <property type="protein sequence ID" value="TKA89487.1"/>
    <property type="molecule type" value="Genomic_DNA"/>
</dbReference>
<dbReference type="InterPro" id="IPR036814">
    <property type="entry name" value="YqcC-like_sf"/>
</dbReference>
<evidence type="ECO:0000313" key="7">
    <source>
        <dbReference type="Proteomes" id="UP000305198"/>
    </source>
</evidence>
<dbReference type="PANTHER" id="PTHR39586:SF1">
    <property type="entry name" value="CYTOPLASMIC PROTEIN"/>
    <property type="match status" value="1"/>
</dbReference>
<dbReference type="InterPro" id="IPR007384">
    <property type="entry name" value="UCP006257"/>
</dbReference>
<evidence type="ECO:0000259" key="1">
    <source>
        <dbReference type="Pfam" id="PF04287"/>
    </source>
</evidence>
<dbReference type="STRING" id="653930.SAMN05216589_1864"/>
<evidence type="ECO:0000313" key="2">
    <source>
        <dbReference type="EMBL" id="SER97722.1"/>
    </source>
</evidence>
<evidence type="ECO:0000313" key="6">
    <source>
        <dbReference type="Proteomes" id="UP000186904"/>
    </source>
</evidence>
<dbReference type="EMBL" id="FOUA01000003">
    <property type="protein sequence ID" value="SFM00117.1"/>
    <property type="molecule type" value="Genomic_DNA"/>
</dbReference>
<dbReference type="GO" id="GO:0044010">
    <property type="term" value="P:single-species biofilm formation"/>
    <property type="evidence" value="ECO:0007669"/>
    <property type="project" value="TreeGrafter"/>
</dbReference>
<dbReference type="AlphaFoldDB" id="A0A031M6I4"/>
<dbReference type="EMBL" id="FOGN01000003">
    <property type="protein sequence ID" value="SER97722.1"/>
    <property type="molecule type" value="Genomic_DNA"/>
</dbReference>
<dbReference type="Proteomes" id="UP000186904">
    <property type="component" value="Unassembled WGS sequence"/>
</dbReference>
<dbReference type="Pfam" id="PF04287">
    <property type="entry name" value="DUF446"/>
    <property type="match status" value="1"/>
</dbReference>
<dbReference type="PIRSF" id="PIRSF006257">
    <property type="entry name" value="UCP006257"/>
    <property type="match status" value="1"/>
</dbReference>
<reference evidence="4 7" key="2">
    <citation type="submission" date="2019-04" db="EMBL/GenBank/DDBJ databases">
        <title>Crypto-aerobic microbial life in anoxic (sulfidic) marine sediments.</title>
        <authorList>
            <person name="Bhattacharya S."/>
            <person name="Roy C."/>
            <person name="Mondal N."/>
            <person name="Sarkar J."/>
            <person name="Mandal S."/>
            <person name="Rameez M.J."/>
            <person name="Ghosh W."/>
        </authorList>
    </citation>
    <scope>NUCLEOTIDE SEQUENCE [LARGE SCALE GENOMIC DNA]</scope>
    <source>
        <strain evidence="4 7">SBBB</strain>
    </source>
</reference>